<sequence>MNDDEIDEACDAIERELEGLGEFPPGEWVTVNGQPVYRESTAFTALITDENGEYKFTTPLGAALEISRRAANAPRPPLNVSPAPDGPPAMDAPWWPREWLPPGATS</sequence>
<evidence type="ECO:0000313" key="3">
    <source>
        <dbReference type="Proteomes" id="UP000181951"/>
    </source>
</evidence>
<dbReference type="Proteomes" id="UP000181951">
    <property type="component" value="Unassembled WGS sequence"/>
</dbReference>
<evidence type="ECO:0000256" key="1">
    <source>
        <dbReference type="SAM" id="MobiDB-lite"/>
    </source>
</evidence>
<feature type="region of interest" description="Disordered" evidence="1">
    <location>
        <begin position="73"/>
        <end position="106"/>
    </location>
</feature>
<proteinExistence type="predicted"/>
<dbReference type="EMBL" id="FODD01000015">
    <property type="protein sequence ID" value="SEO01466.1"/>
    <property type="molecule type" value="Genomic_DNA"/>
</dbReference>
<protein>
    <submittedName>
        <fullName evidence="2">Uncharacterized protein</fullName>
    </submittedName>
</protein>
<gene>
    <name evidence="2" type="ORF">SAMN05216267_101598</name>
</gene>
<name>A0A1H8L9I1_9ACTN</name>
<dbReference type="RefSeq" id="WP_069462509.1">
    <property type="nucleotide sequence ID" value="NZ_FODD01000015.1"/>
</dbReference>
<dbReference type="AlphaFoldDB" id="A0A1H8L9I1"/>
<feature type="compositionally biased region" description="Pro residues" evidence="1">
    <location>
        <begin position="74"/>
        <end position="87"/>
    </location>
</feature>
<keyword evidence="3" id="KW-1185">Reference proteome</keyword>
<organism evidence="2 3">
    <name type="scientific">Actinacidiphila rubida</name>
    <dbReference type="NCBI Taxonomy" id="310780"/>
    <lineage>
        <taxon>Bacteria</taxon>
        <taxon>Bacillati</taxon>
        <taxon>Actinomycetota</taxon>
        <taxon>Actinomycetes</taxon>
        <taxon>Kitasatosporales</taxon>
        <taxon>Streptomycetaceae</taxon>
        <taxon>Actinacidiphila</taxon>
    </lineage>
</organism>
<evidence type="ECO:0000313" key="2">
    <source>
        <dbReference type="EMBL" id="SEO01466.1"/>
    </source>
</evidence>
<reference evidence="2 3" key="1">
    <citation type="submission" date="2016-10" db="EMBL/GenBank/DDBJ databases">
        <authorList>
            <person name="de Groot N.N."/>
        </authorList>
    </citation>
    <scope>NUCLEOTIDE SEQUENCE [LARGE SCALE GENOMIC DNA]</scope>
    <source>
        <strain evidence="2 3">CGMCC 4.2026</strain>
    </source>
</reference>
<accession>A0A1H8L9I1</accession>